<dbReference type="SMART" id="SM00028">
    <property type="entry name" value="TPR"/>
    <property type="match status" value="8"/>
</dbReference>
<keyword evidence="6" id="KW-1185">Reference proteome</keyword>
<feature type="repeat" description="TPR" evidence="1">
    <location>
        <begin position="916"/>
        <end position="949"/>
    </location>
</feature>
<dbReference type="RefSeq" id="WP_184995156.1">
    <property type="nucleotide sequence ID" value="NZ_BOMK01000024.1"/>
</dbReference>
<evidence type="ECO:0000256" key="1">
    <source>
        <dbReference type="PROSITE-ProRule" id="PRU00339"/>
    </source>
</evidence>
<dbReference type="InterPro" id="IPR027417">
    <property type="entry name" value="P-loop_NTPase"/>
</dbReference>
<dbReference type="InterPro" id="IPR002182">
    <property type="entry name" value="NB-ARC"/>
</dbReference>
<dbReference type="Proteomes" id="UP000578112">
    <property type="component" value="Unassembled WGS sequence"/>
</dbReference>
<keyword evidence="1" id="KW-0802">TPR repeat</keyword>
<dbReference type="EMBL" id="JACHNH010000001">
    <property type="protein sequence ID" value="MBB4763909.1"/>
    <property type="molecule type" value="Genomic_DNA"/>
</dbReference>
<organism evidence="5 6">
    <name type="scientific">Actinoplanes digitatis</name>
    <dbReference type="NCBI Taxonomy" id="1868"/>
    <lineage>
        <taxon>Bacteria</taxon>
        <taxon>Bacillati</taxon>
        <taxon>Actinomycetota</taxon>
        <taxon>Actinomycetes</taxon>
        <taxon>Micromonosporales</taxon>
        <taxon>Micromonosporaceae</taxon>
        <taxon>Actinoplanes</taxon>
    </lineage>
</organism>
<evidence type="ECO:0000313" key="5">
    <source>
        <dbReference type="EMBL" id="MBB4763909.1"/>
    </source>
</evidence>
<feature type="domain" description="NB-ARC" evidence="2">
    <location>
        <begin position="429"/>
        <end position="535"/>
    </location>
</feature>
<dbReference type="InterPro" id="IPR019734">
    <property type="entry name" value="TPR_rpt"/>
</dbReference>
<feature type="repeat" description="TPR" evidence="1">
    <location>
        <begin position="1036"/>
        <end position="1069"/>
    </location>
</feature>
<feature type="repeat" description="TPR" evidence="1">
    <location>
        <begin position="1116"/>
        <end position="1149"/>
    </location>
</feature>
<reference evidence="5 6" key="1">
    <citation type="submission" date="2020-08" db="EMBL/GenBank/DDBJ databases">
        <title>Sequencing the genomes of 1000 actinobacteria strains.</title>
        <authorList>
            <person name="Klenk H.-P."/>
        </authorList>
    </citation>
    <scope>NUCLEOTIDE SEQUENCE [LARGE SCALE GENOMIC DNA]</scope>
    <source>
        <strain evidence="5 6">DSM 43149</strain>
    </source>
</reference>
<dbReference type="PANTHER" id="PTHR47691:SF3">
    <property type="entry name" value="HTH-TYPE TRANSCRIPTIONAL REGULATOR RV0890C-RELATED"/>
    <property type="match status" value="1"/>
</dbReference>
<evidence type="ECO:0000259" key="4">
    <source>
        <dbReference type="Pfam" id="PF17874"/>
    </source>
</evidence>
<dbReference type="GO" id="GO:0043531">
    <property type="term" value="F:ADP binding"/>
    <property type="evidence" value="ECO:0007669"/>
    <property type="project" value="InterPro"/>
</dbReference>
<dbReference type="PROSITE" id="PS50005">
    <property type="entry name" value="TPR"/>
    <property type="match status" value="4"/>
</dbReference>
<name>A0A7W7MRW5_9ACTN</name>
<evidence type="ECO:0000259" key="2">
    <source>
        <dbReference type="Pfam" id="PF00931"/>
    </source>
</evidence>
<dbReference type="PRINTS" id="PR00364">
    <property type="entry name" value="DISEASERSIST"/>
</dbReference>
<protein>
    <submittedName>
        <fullName evidence="5">Tetratricopeptide (TPR) repeat protein</fullName>
    </submittedName>
</protein>
<dbReference type="Gene3D" id="1.25.40.10">
    <property type="entry name" value="Tetratricopeptide repeat domain"/>
    <property type="match status" value="2"/>
</dbReference>
<dbReference type="SUPFAM" id="SSF48452">
    <property type="entry name" value="TPR-like"/>
    <property type="match status" value="2"/>
</dbReference>
<feature type="domain" description="CHAT" evidence="3">
    <location>
        <begin position="202"/>
        <end position="372"/>
    </location>
</feature>
<dbReference type="InterPro" id="IPR011990">
    <property type="entry name" value="TPR-like_helical_dom_sf"/>
</dbReference>
<dbReference type="SUPFAM" id="SSF52540">
    <property type="entry name" value="P-loop containing nucleoside triphosphate hydrolases"/>
    <property type="match status" value="1"/>
</dbReference>
<evidence type="ECO:0000313" key="6">
    <source>
        <dbReference type="Proteomes" id="UP000578112"/>
    </source>
</evidence>
<dbReference type="Pfam" id="PF12770">
    <property type="entry name" value="CHAT"/>
    <property type="match status" value="1"/>
</dbReference>
<evidence type="ECO:0000259" key="3">
    <source>
        <dbReference type="Pfam" id="PF12770"/>
    </source>
</evidence>
<dbReference type="AlphaFoldDB" id="A0A7W7MRW5"/>
<gene>
    <name evidence="5" type="ORF">BJ971_004465</name>
</gene>
<dbReference type="Gene3D" id="3.40.50.300">
    <property type="entry name" value="P-loop containing nucleotide triphosphate hydrolases"/>
    <property type="match status" value="1"/>
</dbReference>
<comment type="caution">
    <text evidence="5">The sequence shown here is derived from an EMBL/GenBank/DDBJ whole genome shotgun (WGS) entry which is preliminary data.</text>
</comment>
<dbReference type="PANTHER" id="PTHR47691">
    <property type="entry name" value="REGULATOR-RELATED"/>
    <property type="match status" value="1"/>
</dbReference>
<sequence length="1238" mass="138519">MTAVIGVAERSCGADGSFVVRVSFPDATDHDVVVTDPAVDGDEDRLAWYFEEHLRFPFLDQDWDDDAVRRLRAYGQRLFEQVFGGAAAIGYRTLAQRGFDGCRLEVRGTAAFHRLHWEALFDPQLPVPAVLRLPVTRRVDLAPPGFELPPERSTLNILVVTARPAGRADVGFRTISRPLLDGLRTADRPVVVDLVRPGTWQAVERQLRDATKRHGSGYYQVIHFDVHGAVAGFDELEAGRAAERYLFGSGRPAAFEGERAFLFFETAADGKSEPVSAQQVADLLAEHRVPVAVLNACQSAKEPASEASLAQRLVAAGVPVTVGMAYSVTVSAAEKAMPLLYTGLARGDDPVTAMQTARRSLFDDKARRAYFDQSLNLEDWVLPVVFAQREVRLQLSEMTLEQQTRYFEREALVGDEPGTEYGFVGRDLDIQAIERRLLVREDHNMLLVKGMAGAGKSTLLDHLGWWWQRTGLVEMVFRFSYEDRAWTLDQMIHDIAAKLLDRVEQAKLEMLPAAAQPERLAQLLRARRYLLILDNTESITATPAAIPHALPEPERERLATFLARLRGGRTLVLFGSREDEEWIGPRTFADNLYPLPGLDDQAASTLIEAILTRHGGTRHLTDADQRKALDELTTLLGGYPLPLTVVLPALRTHTPAEIVAELRQGGNDVEPIGLISRAIEYSHGKLDPTTQNSLLLLAPFTASIPTIAIGAYQELLTDHDAVKDLGAIDLSTAVAEAARVGLAAPHPHLADWMQILPVLPYFLRTRIHHHPALHDAARQAHYQVYMALGQQIQNLLTSNEPQQRAVGHTAARTEYANLTTALDHGLRTIQPISSIIGALEEYLDQTKQQETRRQLLDTAIGADRGTDRDDLRLELAQLNNLAGRVAHDQRRFERAETLYRQAIELFLEFDDRHRAANIYGQLGIVAQEQRQFDQAETYYGQALELLLEFDDRRGTASAYHQLGILAQEQRRHDQAEAHYRQAIEILTELDDRHGTANAYHQLGVIAEEQGRFEEAETHHRRSLGVFLEFGDRDGASSAYHQLGMIAQSQGDFEQAEIDYRRSLELRLQVGDRHGASLAYHQLGRIAQGQGRLEQAENHYRQTLDLLLEFDDRHRAATAHHQLGRVAHEQGRFEQAESHYRQTLDLLLEFNDRHGAATAYHQLGGLAQDQQRYDEAAAAFAKAAALWWELYEVWPEDTLTTLNSIRQVSDPDDFQRVLRANVSPDLVDALITALDDGAA</sequence>
<dbReference type="InterPro" id="IPR041617">
    <property type="entry name" value="TPR_MalT"/>
</dbReference>
<accession>A0A7W7MRW5</accession>
<feature type="domain" description="MalT-like TPR region" evidence="4">
    <location>
        <begin position="1037"/>
        <end position="1185"/>
    </location>
</feature>
<feature type="repeat" description="TPR" evidence="1">
    <location>
        <begin position="956"/>
        <end position="989"/>
    </location>
</feature>
<dbReference type="Pfam" id="PF17874">
    <property type="entry name" value="TPR_MalT"/>
    <property type="match status" value="1"/>
</dbReference>
<dbReference type="InterPro" id="IPR024983">
    <property type="entry name" value="CHAT_dom"/>
</dbReference>
<dbReference type="Pfam" id="PF13424">
    <property type="entry name" value="TPR_12"/>
    <property type="match status" value="2"/>
</dbReference>
<proteinExistence type="predicted"/>
<dbReference type="Pfam" id="PF00931">
    <property type="entry name" value="NB-ARC"/>
    <property type="match status" value="1"/>
</dbReference>